<reference evidence="6 7" key="1">
    <citation type="submission" date="2023-10" db="EMBL/GenBank/DDBJ databases">
        <authorList>
            <person name="Maclean D."/>
            <person name="Macfadyen A."/>
        </authorList>
    </citation>
    <scope>NUCLEOTIDE SEQUENCE [LARGE SCALE GENOMIC DNA]</scope>
</reference>
<evidence type="ECO:0000256" key="3">
    <source>
        <dbReference type="SAM" id="MobiDB-lite"/>
    </source>
</evidence>
<dbReference type="Proteomes" id="UP001314263">
    <property type="component" value="Unassembled WGS sequence"/>
</dbReference>
<dbReference type="PROSITE" id="PS51183">
    <property type="entry name" value="JMJN"/>
    <property type="match status" value="1"/>
</dbReference>
<sequence length="1151" mass="125903">MAKQAQRADKGAEYGPRTLHTAPAPKVAAFHAHNADWMAAMPEAPVFRPTAEEFQDPLAYIRRIRPDAERYGICKIIPPVHATVPASKVLRGPNDEELQFRTRYQPVACQPLQKMETQRFAETEELYTIRKYNVLASKVENKLIGLPAGLPDHMAEAEYWRRRVSTENKIAYVQYGNDVEGTAFCDHGSEDPLGRTDWNMRVLPKLPSSTLDLLAGEIPGVSTPMLYIGMVSATFAWHVEDHYLYSINYQHQGAAKTWYGVPGSDADGLEKVAEKKVFHQAIRNSVAEGLMRKSDAASETQRVLLGKTTMFSPKLLMDAGVKVCRAVQKPGEFIVTFPRAYHAGFSHGFSIGEAVNFGTGDWFLFGEDCSRRYSRLAQAPILPHEYLLCQASAQLCDRLQRAQRGGSAQEQSEDRSLAGTFVSLIRQQHAQRARLLERGAQHLWKETDQMADCARCKKLSYITVAIDNSLAAGLQETLCLDCAMATSGRKGCTTSIMCSRHIPALEETARWLEQHSLLKNRSQEWLEMRKGRGLGEPGLPGMLELPLPTEFFQWRQLPEPNSVDVYSSPPVPEEIHFPDEPTSGRIPILPPQALTLDCLAPSQPLHGLPVSQAFPAGLNPHWQSQPALAGFPLDAEPTIQPHLFVKHTGCCLNFQPAGQPEHRTQHMAAPQFSVSLPHDSYRLQQHEAVRAPGGMEEETEAMEWCSAAMQAQAMPEAIHHSSAGIAEHACHAQHMQLPLPASQSAHIHTAGAAWRLPQQQEDTSQAAMRGAAISWNPMTLHRGAVQEFTQDPAQQTGPSAEADGDSPVVHPAEQGSIPGDVGAQQAELQSKPEQVPAAQHADAVRLAGRKQQAAGRGHTHGKTGAKRKREADADDTALAEEHNAQAAEEGVQGTGTAETPDLPQPPEAVNTTGKASPGPKRAKLSPSRAKPAPYGPPAVARQETEVPGKDGLLYPRTIYHLQQECAVCLLDLREFCRATGWQRHFHKKASTRDMASRMRQLAREQAEAAGAPEDSAPPAPQQHPCSNGDHYLLGLAHAQSLYSLSTQPERELMDAFCADVWPQKYSARTREAAGTADVETLQVAAPSSSLATEVGGLTFLPAQCDPKTGAGTVAWDMAHTDLEALAALTHKAKLPKTRMLLGLLRSGVLCK</sequence>
<evidence type="ECO:0000313" key="6">
    <source>
        <dbReference type="EMBL" id="CAK0750013.1"/>
    </source>
</evidence>
<feature type="compositionally biased region" description="Basic residues" evidence="3">
    <location>
        <begin position="857"/>
        <end position="868"/>
    </location>
</feature>
<proteinExistence type="predicted"/>
<dbReference type="Gene3D" id="2.60.120.650">
    <property type="entry name" value="Cupin"/>
    <property type="match status" value="1"/>
</dbReference>
<evidence type="ECO:0000259" key="4">
    <source>
        <dbReference type="PROSITE" id="PS51183"/>
    </source>
</evidence>
<feature type="domain" description="JmjC" evidence="5">
    <location>
        <begin position="192"/>
        <end position="374"/>
    </location>
</feature>
<dbReference type="SUPFAM" id="SSF51197">
    <property type="entry name" value="Clavaminate synthase-like"/>
    <property type="match status" value="1"/>
</dbReference>
<dbReference type="AlphaFoldDB" id="A0AAV1HXH8"/>
<dbReference type="Pfam" id="PF02373">
    <property type="entry name" value="JmjC"/>
    <property type="match status" value="1"/>
</dbReference>
<feature type="region of interest" description="Disordered" evidence="3">
    <location>
        <begin position="1"/>
        <end position="20"/>
    </location>
</feature>
<comment type="caution">
    <text evidence="6">The sequence shown here is derived from an EMBL/GenBank/DDBJ whole genome shotgun (WGS) entry which is preliminary data.</text>
</comment>
<dbReference type="GO" id="GO:0005634">
    <property type="term" value="C:nucleus"/>
    <property type="evidence" value="ECO:0007669"/>
    <property type="project" value="TreeGrafter"/>
</dbReference>
<keyword evidence="7" id="KW-1185">Reference proteome</keyword>
<keyword evidence="2" id="KW-0408">Iron</keyword>
<dbReference type="PANTHER" id="PTHR10694:SF33">
    <property type="entry name" value="LYSINE-SPECIFIC DEMETHYLASE 5"/>
    <property type="match status" value="1"/>
</dbReference>
<organism evidence="6 7">
    <name type="scientific">Coccomyxa viridis</name>
    <dbReference type="NCBI Taxonomy" id="1274662"/>
    <lineage>
        <taxon>Eukaryota</taxon>
        <taxon>Viridiplantae</taxon>
        <taxon>Chlorophyta</taxon>
        <taxon>core chlorophytes</taxon>
        <taxon>Trebouxiophyceae</taxon>
        <taxon>Trebouxiophyceae incertae sedis</taxon>
        <taxon>Coccomyxaceae</taxon>
        <taxon>Coccomyxa</taxon>
    </lineage>
</organism>
<accession>A0AAV1HXH8</accession>
<protein>
    <submittedName>
        <fullName evidence="6">Uncharacterized protein</fullName>
    </submittedName>
</protein>
<name>A0AAV1HXH8_9CHLO</name>
<dbReference type="GO" id="GO:0000785">
    <property type="term" value="C:chromatin"/>
    <property type="evidence" value="ECO:0007669"/>
    <property type="project" value="TreeGrafter"/>
</dbReference>
<dbReference type="GO" id="GO:0010468">
    <property type="term" value="P:regulation of gene expression"/>
    <property type="evidence" value="ECO:0007669"/>
    <property type="project" value="TreeGrafter"/>
</dbReference>
<dbReference type="PROSITE" id="PS51184">
    <property type="entry name" value="JMJC"/>
    <property type="match status" value="1"/>
</dbReference>
<dbReference type="EMBL" id="CAUYUE010000003">
    <property type="protein sequence ID" value="CAK0750013.1"/>
    <property type="molecule type" value="Genomic_DNA"/>
</dbReference>
<dbReference type="SMART" id="SM00545">
    <property type="entry name" value="JmjN"/>
    <property type="match status" value="1"/>
</dbReference>
<evidence type="ECO:0000256" key="1">
    <source>
        <dbReference type="ARBA" id="ARBA00022723"/>
    </source>
</evidence>
<feature type="region of interest" description="Disordered" evidence="3">
    <location>
        <begin position="791"/>
        <end position="943"/>
    </location>
</feature>
<keyword evidence="1" id="KW-0479">Metal-binding</keyword>
<gene>
    <name evidence="6" type="ORF">CVIRNUC_001956</name>
</gene>
<dbReference type="InterPro" id="IPR003349">
    <property type="entry name" value="JmjN"/>
</dbReference>
<dbReference type="InterPro" id="IPR003347">
    <property type="entry name" value="JmjC_dom"/>
</dbReference>
<evidence type="ECO:0000313" key="7">
    <source>
        <dbReference type="Proteomes" id="UP001314263"/>
    </source>
</evidence>
<dbReference type="SMART" id="SM00558">
    <property type="entry name" value="JmjC"/>
    <property type="match status" value="1"/>
</dbReference>
<dbReference type="GO" id="GO:0046872">
    <property type="term" value="F:metal ion binding"/>
    <property type="evidence" value="ECO:0007669"/>
    <property type="project" value="UniProtKB-KW"/>
</dbReference>
<dbReference type="PANTHER" id="PTHR10694">
    <property type="entry name" value="LYSINE-SPECIFIC DEMETHYLASE"/>
    <property type="match status" value="1"/>
</dbReference>
<dbReference type="Pfam" id="PF02375">
    <property type="entry name" value="JmjN"/>
    <property type="match status" value="1"/>
</dbReference>
<feature type="compositionally biased region" description="Basic and acidic residues" evidence="3">
    <location>
        <begin position="1"/>
        <end position="12"/>
    </location>
</feature>
<feature type="domain" description="JmjN" evidence="4">
    <location>
        <begin position="44"/>
        <end position="85"/>
    </location>
</feature>
<dbReference type="GO" id="GO:0141052">
    <property type="term" value="F:histone H3 demethylase activity"/>
    <property type="evidence" value="ECO:0007669"/>
    <property type="project" value="UniProtKB-ARBA"/>
</dbReference>
<evidence type="ECO:0000259" key="5">
    <source>
        <dbReference type="PROSITE" id="PS51184"/>
    </source>
</evidence>
<feature type="region of interest" description="Disordered" evidence="3">
    <location>
        <begin position="999"/>
        <end position="1027"/>
    </location>
</feature>
<evidence type="ECO:0000256" key="2">
    <source>
        <dbReference type="ARBA" id="ARBA00023004"/>
    </source>
</evidence>